<proteinExistence type="predicted"/>
<feature type="region of interest" description="Disordered" evidence="1">
    <location>
        <begin position="9"/>
        <end position="28"/>
    </location>
</feature>
<sequence>MFTRNAISLGIPLNLPSGPRYPSPYQHQQYPLANSESHSQYQQMVPGQYPYTPRQIQQAQSRHDNPRYHPYDRSSKRYNPQKSPLKYPLPPKPSLASSSANLHHLNPKEATPPRRTIPLRIQFRILDHLSSASLLCLKVCCLVSKACYERYSKRMKEVEQQASPQVSV</sequence>
<evidence type="ECO:0000313" key="2">
    <source>
        <dbReference type="EMBL" id="OCF21540.1"/>
    </source>
</evidence>
<gene>
    <name evidence="2" type="ORF">I302_09219</name>
    <name evidence="3" type="ORF">I302_104710</name>
</gene>
<accession>A0A1B9FRZ5</accession>
<reference evidence="2" key="1">
    <citation type="submission" date="2013-07" db="EMBL/GenBank/DDBJ databases">
        <title>The Genome Sequence of Cryptococcus bestiolae CBS10118.</title>
        <authorList>
            <consortium name="The Broad Institute Genome Sequencing Platform"/>
            <person name="Cuomo C."/>
            <person name="Litvintseva A."/>
            <person name="Chen Y."/>
            <person name="Heitman J."/>
            <person name="Sun S."/>
            <person name="Springer D."/>
            <person name="Dromer F."/>
            <person name="Young S.K."/>
            <person name="Zeng Q."/>
            <person name="Gargeya S."/>
            <person name="Fitzgerald M."/>
            <person name="Abouelleil A."/>
            <person name="Alvarado L."/>
            <person name="Berlin A.M."/>
            <person name="Chapman S.B."/>
            <person name="Dewar J."/>
            <person name="Goldberg J."/>
            <person name="Griggs A."/>
            <person name="Gujja S."/>
            <person name="Hansen M."/>
            <person name="Howarth C."/>
            <person name="Imamovic A."/>
            <person name="Larimer J."/>
            <person name="McCowan C."/>
            <person name="Murphy C."/>
            <person name="Pearson M."/>
            <person name="Priest M."/>
            <person name="Roberts A."/>
            <person name="Saif S."/>
            <person name="Shea T."/>
            <person name="Sykes S."/>
            <person name="Wortman J."/>
            <person name="Nusbaum C."/>
            <person name="Birren B."/>
        </authorList>
    </citation>
    <scope>NUCLEOTIDE SEQUENCE [LARGE SCALE GENOMIC DNA]</scope>
    <source>
        <strain evidence="2">CBS 10118</strain>
    </source>
</reference>
<dbReference type="RefSeq" id="XP_019042610.1">
    <property type="nucleotide sequence ID" value="XM_019195787.1"/>
</dbReference>
<reference evidence="3" key="4">
    <citation type="submission" date="2024-02" db="EMBL/GenBank/DDBJ databases">
        <title>Comparative genomics of Cryptococcus and Kwoniella reveals pathogenesis evolution and contrasting modes of karyotype evolution via chromosome fusion or intercentromeric recombination.</title>
        <authorList>
            <person name="Coelho M.A."/>
            <person name="David-Palma M."/>
            <person name="Shea T."/>
            <person name="Bowers K."/>
            <person name="McGinley-Smith S."/>
            <person name="Mohammad A.W."/>
            <person name="Gnirke A."/>
            <person name="Yurkov A.M."/>
            <person name="Nowrousian M."/>
            <person name="Sun S."/>
            <person name="Cuomo C.A."/>
            <person name="Heitman J."/>
        </authorList>
    </citation>
    <scope>NUCLEOTIDE SEQUENCE</scope>
    <source>
        <strain evidence="3">CBS 10118</strain>
    </source>
</reference>
<dbReference type="GeneID" id="30213618"/>
<protein>
    <submittedName>
        <fullName evidence="2">Uncharacterized protein</fullName>
    </submittedName>
</protein>
<dbReference type="KEGG" id="kbi:30213618"/>
<reference evidence="3" key="2">
    <citation type="submission" date="2013-07" db="EMBL/GenBank/DDBJ databases">
        <authorList>
            <consortium name="The Broad Institute Genome Sequencing Platform"/>
            <person name="Cuomo C."/>
            <person name="Litvintseva A."/>
            <person name="Chen Y."/>
            <person name="Heitman J."/>
            <person name="Sun S."/>
            <person name="Springer D."/>
            <person name="Dromer F."/>
            <person name="Young S.K."/>
            <person name="Zeng Q."/>
            <person name="Gargeya S."/>
            <person name="Fitzgerald M."/>
            <person name="Abouelleil A."/>
            <person name="Alvarado L."/>
            <person name="Berlin A.M."/>
            <person name="Chapman S.B."/>
            <person name="Dewar J."/>
            <person name="Goldberg J."/>
            <person name="Griggs A."/>
            <person name="Gujja S."/>
            <person name="Hansen M."/>
            <person name="Howarth C."/>
            <person name="Imamovic A."/>
            <person name="Larimer J."/>
            <person name="McCowan C."/>
            <person name="Murphy C."/>
            <person name="Pearson M."/>
            <person name="Priest M."/>
            <person name="Roberts A."/>
            <person name="Saif S."/>
            <person name="Shea T."/>
            <person name="Sykes S."/>
            <person name="Wortman J."/>
            <person name="Nusbaum C."/>
            <person name="Birren B."/>
        </authorList>
    </citation>
    <scope>NUCLEOTIDE SEQUENCE</scope>
    <source>
        <strain evidence="3">CBS 10118</strain>
    </source>
</reference>
<evidence type="ECO:0000313" key="3">
    <source>
        <dbReference type="EMBL" id="WVW82699.1"/>
    </source>
</evidence>
<dbReference type="VEuPathDB" id="FungiDB:I302_09219"/>
<feature type="region of interest" description="Disordered" evidence="1">
    <location>
        <begin position="54"/>
        <end position="113"/>
    </location>
</feature>
<dbReference type="EMBL" id="CP144543">
    <property type="protein sequence ID" value="WVW82699.1"/>
    <property type="molecule type" value="Genomic_DNA"/>
</dbReference>
<dbReference type="Proteomes" id="UP000092730">
    <property type="component" value="Chromosome 3"/>
</dbReference>
<dbReference type="AlphaFoldDB" id="A0A1B9FRZ5"/>
<evidence type="ECO:0000256" key="1">
    <source>
        <dbReference type="SAM" id="MobiDB-lite"/>
    </source>
</evidence>
<organism evidence="2">
    <name type="scientific">Kwoniella bestiolae CBS 10118</name>
    <dbReference type="NCBI Taxonomy" id="1296100"/>
    <lineage>
        <taxon>Eukaryota</taxon>
        <taxon>Fungi</taxon>
        <taxon>Dikarya</taxon>
        <taxon>Basidiomycota</taxon>
        <taxon>Agaricomycotina</taxon>
        <taxon>Tremellomycetes</taxon>
        <taxon>Tremellales</taxon>
        <taxon>Cryptococcaceae</taxon>
        <taxon>Kwoniella</taxon>
    </lineage>
</organism>
<feature type="compositionally biased region" description="Basic and acidic residues" evidence="1">
    <location>
        <begin position="61"/>
        <end position="75"/>
    </location>
</feature>
<dbReference type="EMBL" id="KV700382">
    <property type="protein sequence ID" value="OCF21540.1"/>
    <property type="molecule type" value="Genomic_DNA"/>
</dbReference>
<reference evidence="2" key="3">
    <citation type="submission" date="2016-07" db="EMBL/GenBank/DDBJ databases">
        <title>Evolution of pathogenesis and genome organization in the Tremellales.</title>
        <authorList>
            <person name="Cuomo C."/>
            <person name="Litvintseva A."/>
            <person name="Heitman J."/>
            <person name="Chen Y."/>
            <person name="Sun S."/>
            <person name="Springer D."/>
            <person name="Dromer F."/>
            <person name="Young S."/>
            <person name="Zeng Q."/>
            <person name="Chapman S."/>
            <person name="Gujja S."/>
            <person name="Saif S."/>
            <person name="Birren B."/>
        </authorList>
    </citation>
    <scope>NUCLEOTIDE SEQUENCE</scope>
    <source>
        <strain evidence="2">CBS 10118</strain>
    </source>
</reference>
<name>A0A1B9FRZ5_9TREE</name>
<evidence type="ECO:0000313" key="4">
    <source>
        <dbReference type="Proteomes" id="UP000092730"/>
    </source>
</evidence>
<feature type="compositionally biased region" description="Low complexity" evidence="1">
    <location>
        <begin position="94"/>
        <end position="104"/>
    </location>
</feature>
<keyword evidence="4" id="KW-1185">Reference proteome</keyword>